<proteinExistence type="inferred from homology"/>
<feature type="region of interest" description="Disordered" evidence="6">
    <location>
        <begin position="346"/>
        <end position="368"/>
    </location>
</feature>
<accession>A0A7C9EZT3</accession>
<evidence type="ECO:0000256" key="4">
    <source>
        <dbReference type="ARBA" id="ARBA00022801"/>
    </source>
</evidence>
<dbReference type="AlphaFoldDB" id="A0A7C9EZT3"/>
<evidence type="ECO:0000256" key="5">
    <source>
        <dbReference type="ARBA" id="ARBA00047512"/>
    </source>
</evidence>
<dbReference type="PANTHER" id="PTHR22958:SF1">
    <property type="entry name" value="GLYCEROPHOSPHOCHOLINE PHOSPHODIESTERASE GPCPD1"/>
    <property type="match status" value="1"/>
</dbReference>
<dbReference type="InterPro" id="IPR030395">
    <property type="entry name" value="GP_PDE_dom"/>
</dbReference>
<evidence type="ECO:0000256" key="2">
    <source>
        <dbReference type="ARBA" id="ARBA00012247"/>
    </source>
</evidence>
<reference evidence="8" key="1">
    <citation type="journal article" date="2013" name="J. Plant Res.">
        <title>Effect of fungi and light on seed germination of three Opuntia species from semiarid lands of central Mexico.</title>
        <authorList>
            <person name="Delgado-Sanchez P."/>
            <person name="Jimenez-Bremont J.F."/>
            <person name="Guerrero-Gonzalez Mde L."/>
            <person name="Flores J."/>
        </authorList>
    </citation>
    <scope>NUCLEOTIDE SEQUENCE</scope>
    <source>
        <tissue evidence="8">Cladode</tissue>
    </source>
</reference>
<dbReference type="EC" id="3.1.4.46" evidence="2"/>
<dbReference type="PROSITE" id="PS51704">
    <property type="entry name" value="GP_PDE"/>
    <property type="match status" value="1"/>
</dbReference>
<feature type="compositionally biased region" description="Basic and acidic residues" evidence="6">
    <location>
        <begin position="355"/>
        <end position="368"/>
    </location>
</feature>
<evidence type="ECO:0000259" key="7">
    <source>
        <dbReference type="PROSITE" id="PS51704"/>
    </source>
</evidence>
<dbReference type="InterPro" id="IPR051578">
    <property type="entry name" value="GDPD"/>
</dbReference>
<evidence type="ECO:0000256" key="3">
    <source>
        <dbReference type="ARBA" id="ARBA00022798"/>
    </source>
</evidence>
<dbReference type="SUPFAM" id="SSF51695">
    <property type="entry name" value="PLC-like phosphodiesterases"/>
    <property type="match status" value="1"/>
</dbReference>
<dbReference type="EMBL" id="GISG01288547">
    <property type="protein sequence ID" value="MBA4680840.1"/>
    <property type="molecule type" value="Transcribed_RNA"/>
</dbReference>
<feature type="domain" description="GP-PDE" evidence="7">
    <location>
        <begin position="54"/>
        <end position="342"/>
    </location>
</feature>
<evidence type="ECO:0000256" key="1">
    <source>
        <dbReference type="ARBA" id="ARBA00007277"/>
    </source>
</evidence>
<protein>
    <recommendedName>
        <fullName evidence="2">glycerophosphodiester phosphodiesterase</fullName>
        <ecNumber evidence="2">3.1.4.46</ecNumber>
    </recommendedName>
</protein>
<dbReference type="PANTHER" id="PTHR22958">
    <property type="entry name" value="GLYCEROPHOSPHORYL DIESTER PHOSPHODIESTERASE"/>
    <property type="match status" value="1"/>
</dbReference>
<dbReference type="Pfam" id="PF03009">
    <property type="entry name" value="GDPD"/>
    <property type="match status" value="1"/>
</dbReference>
<keyword evidence="3" id="KW-0319">Glycerol metabolism</keyword>
<keyword evidence="4" id="KW-0378">Hydrolase</keyword>
<organism evidence="8">
    <name type="scientific">Opuntia streptacantha</name>
    <name type="common">Prickly pear cactus</name>
    <name type="synonym">Opuntia cardona</name>
    <dbReference type="NCBI Taxonomy" id="393608"/>
    <lineage>
        <taxon>Eukaryota</taxon>
        <taxon>Viridiplantae</taxon>
        <taxon>Streptophyta</taxon>
        <taxon>Embryophyta</taxon>
        <taxon>Tracheophyta</taxon>
        <taxon>Spermatophyta</taxon>
        <taxon>Magnoliopsida</taxon>
        <taxon>eudicotyledons</taxon>
        <taxon>Gunneridae</taxon>
        <taxon>Pentapetalae</taxon>
        <taxon>Caryophyllales</taxon>
        <taxon>Cactineae</taxon>
        <taxon>Cactaceae</taxon>
        <taxon>Opuntioideae</taxon>
        <taxon>Opuntia</taxon>
    </lineage>
</organism>
<evidence type="ECO:0000256" key="6">
    <source>
        <dbReference type="SAM" id="MobiDB-lite"/>
    </source>
</evidence>
<comment type="similarity">
    <text evidence="1">Belongs to the glycerophosphoryl diester phosphodiesterase family.</text>
</comment>
<dbReference type="InterPro" id="IPR017946">
    <property type="entry name" value="PLC-like_Pdiesterase_TIM-brl"/>
</dbReference>
<reference evidence="8" key="2">
    <citation type="submission" date="2020-07" db="EMBL/GenBank/DDBJ databases">
        <authorList>
            <person name="Vera ALvarez R."/>
            <person name="Arias-Moreno D.M."/>
            <person name="Jimenez-Jacinto V."/>
            <person name="Jimenez-Bremont J.F."/>
            <person name="Swaminathan K."/>
            <person name="Moose S.P."/>
            <person name="Guerrero-Gonzalez M.L."/>
            <person name="Marino-Ramirez L."/>
            <person name="Landsman D."/>
            <person name="Rodriguez-Kessler M."/>
            <person name="Delgado-Sanchez P."/>
        </authorList>
    </citation>
    <scope>NUCLEOTIDE SEQUENCE</scope>
    <source>
        <tissue evidence="8">Cladode</tissue>
    </source>
</reference>
<dbReference type="GO" id="GO:0046475">
    <property type="term" value="P:glycerophospholipid catabolic process"/>
    <property type="evidence" value="ECO:0007669"/>
    <property type="project" value="TreeGrafter"/>
</dbReference>
<dbReference type="GO" id="GO:0006071">
    <property type="term" value="P:glycerol metabolic process"/>
    <property type="evidence" value="ECO:0007669"/>
    <property type="project" value="UniProtKB-KW"/>
</dbReference>
<sequence>MALKTIHASDVPNLDHIPENAALFSTARFPTTGVEEGRGRKGQGNANADKWGKFMVIGHRGSGVNNLQSSDRRMKSIKENSILAFNHAAQLHLHYIEFDVQVTKDDCPIIFHDIHVLTKNEGAFIEKRVTEMTLEEFLSYGPQRESGKVGKPMFRKAKDGSTYEWRVENDDPLCTLEDIFQKVDRSMGFNIEMKFDDNKIYEESELERIVQVTLKVVNKYADGRPIIFSSFQPDAAQLIRKLQDNFPVFFLTNGGCEMYSDPRRNSLDEAVKLCLEGGLDGIVSQVRAIFRNPTMVPKIKESKLSLLTYGPLNNVPEAVYMQHLMGIEGVIVDFVQEIKEAVSDFISTSNEGADEEHSSDGEGKGEKRGRLAVKFSDNELSFLLKLIPELIQP</sequence>
<comment type="catalytic activity">
    <reaction evidence="5">
        <text>a sn-glycero-3-phosphodiester + H2O = an alcohol + sn-glycerol 3-phosphate + H(+)</text>
        <dbReference type="Rhea" id="RHEA:12969"/>
        <dbReference type="ChEBI" id="CHEBI:15377"/>
        <dbReference type="ChEBI" id="CHEBI:15378"/>
        <dbReference type="ChEBI" id="CHEBI:30879"/>
        <dbReference type="ChEBI" id="CHEBI:57597"/>
        <dbReference type="ChEBI" id="CHEBI:83408"/>
        <dbReference type="EC" id="3.1.4.46"/>
    </reaction>
</comment>
<dbReference type="FunFam" id="3.20.20.190:FF:000034">
    <property type="entry name" value="Glycerophosphodiester phosphodiesterase GDPD2"/>
    <property type="match status" value="1"/>
</dbReference>
<evidence type="ECO:0000313" key="8">
    <source>
        <dbReference type="EMBL" id="MBA4680840.1"/>
    </source>
</evidence>
<name>A0A7C9EZT3_OPUST</name>
<dbReference type="GO" id="GO:0008889">
    <property type="term" value="F:glycerophosphodiester phosphodiesterase activity"/>
    <property type="evidence" value="ECO:0007669"/>
    <property type="project" value="UniProtKB-EC"/>
</dbReference>
<dbReference type="Gene3D" id="3.20.20.190">
    <property type="entry name" value="Phosphatidylinositol (PI) phosphodiesterase"/>
    <property type="match status" value="1"/>
</dbReference>